<dbReference type="OMA" id="KEHSVCQ"/>
<feature type="domain" description="Methyltransferase FkbM" evidence="2">
    <location>
        <begin position="93"/>
        <end position="236"/>
    </location>
</feature>
<accession>E3CU68</accession>
<dbReference type="WormBase" id="CBG18752">
    <property type="protein sequence ID" value="CBP45435"/>
    <property type="gene ID" value="WBGene00038116"/>
</dbReference>
<evidence type="ECO:0000256" key="1">
    <source>
        <dbReference type="SAM" id="Phobius"/>
    </source>
</evidence>
<feature type="transmembrane region" description="Helical" evidence="1">
    <location>
        <begin position="6"/>
        <end position="25"/>
    </location>
</feature>
<dbReference type="InterPro" id="IPR029063">
    <property type="entry name" value="SAM-dependent_MTases_sf"/>
</dbReference>
<dbReference type="SUPFAM" id="SSF53335">
    <property type="entry name" value="S-adenosyl-L-methionine-dependent methyltransferases"/>
    <property type="match status" value="2"/>
</dbReference>
<dbReference type="eggNOG" id="ENOG502S9FE">
    <property type="taxonomic scope" value="Eukaryota"/>
</dbReference>
<sequence>MASNSGSLSMFLLLMTLMITVSNYFGTNKIDLQLSETQKDLKKLTNTDSNFNYYSIQSQKDLLEQVKRGINQEFYQRVMPEVICKDKVRIGEKSDGGKYVCKPEAVNQDDCTIMSLGLNNQIEFDEHISKVTGGKCTILGADIAEQSNSTKSKYAAINGLLFVGKIPETLGLLDILKKTGKSKVDFLKADIEGGEHAGLEPLIKEHSVCQIFIEIHGSPSLHLEMHQKMAKYNFRIFSVDPNFQCPTCCEYSLINENCMKQYGAVPLQSSLSLFLLLLILMITVSNYLTANRTDRQLLQARHEIQEVSNGRVQQANYRMEQGPREPENPENQEEPSHINPLKYYSAQAQRDLLEAAGREISQEFYQKVLPEAVCIDKMRVGENLEGGKYVCKPEAVNQQDCTIMSLGLNNQIVFDEHMSKVTGEKCTILEADSTEQSAETKSKYAAINGQLFVGKMPDTLGLPDILKKSGKSKVDFLKIDIEGGEHAGLEPLIKEHSVCQIFIEIHGSPLSHFEVLQKMAKYNFRVFNVDPSYKCVTCCEYSLINENCMEQYGVVPLGTTIPKPDM</sequence>
<keyword evidence="1" id="KW-1133">Transmembrane helix</keyword>
<dbReference type="STRING" id="6238.E3CU68"/>
<dbReference type="PANTHER" id="PTHR32026:SF6">
    <property type="entry name" value="METHYLTRANSFERASE FKBM DOMAIN-CONTAINING PROTEIN"/>
    <property type="match status" value="1"/>
</dbReference>
<dbReference type="Gene3D" id="3.40.50.150">
    <property type="entry name" value="Vaccinia Virus protein VP39"/>
    <property type="match status" value="1"/>
</dbReference>
<dbReference type="AlphaFoldDB" id="E3CU68"/>
<dbReference type="EMBL" id="HE601212">
    <property type="protein sequence ID" value="CBX33042.1"/>
    <property type="molecule type" value="Genomic_DNA"/>
</dbReference>
<dbReference type="InterPro" id="IPR006342">
    <property type="entry name" value="FkbM_mtfrase"/>
</dbReference>
<proteinExistence type="predicted"/>
<evidence type="ECO:0000259" key="2">
    <source>
        <dbReference type="Pfam" id="PF05050"/>
    </source>
</evidence>
<dbReference type="InParanoid" id="E3CU68"/>
<keyword evidence="1" id="KW-0472">Membrane</keyword>
<dbReference type="HOGENOM" id="CLU_556959_0_0_1"/>
<reference evidence="3 4" key="1">
    <citation type="journal article" date="2003" name="PLoS Biol.">
        <title>The genome sequence of Caenorhabditis briggsae: a platform for comparative genomics.</title>
        <authorList>
            <person name="Stein L.D."/>
            <person name="Bao Z."/>
            <person name="Blasiar D."/>
            <person name="Blumenthal T."/>
            <person name="Brent M.R."/>
            <person name="Chen N."/>
            <person name="Chinwalla A."/>
            <person name="Clarke L."/>
            <person name="Clee C."/>
            <person name="Coghlan A."/>
            <person name="Coulson A."/>
            <person name="D'Eustachio P."/>
            <person name="Fitch D.H."/>
            <person name="Fulton L.A."/>
            <person name="Fulton R.E."/>
            <person name="Griffiths-Jones S."/>
            <person name="Harris T.W."/>
            <person name="Hillier L.W."/>
            <person name="Kamath R."/>
            <person name="Kuwabara P.E."/>
            <person name="Mardis E.R."/>
            <person name="Marra M.A."/>
            <person name="Miner T.L."/>
            <person name="Minx P."/>
            <person name="Mullikin J.C."/>
            <person name="Plumb R.W."/>
            <person name="Rogers J."/>
            <person name="Schein J.E."/>
            <person name="Sohrmann M."/>
            <person name="Spieth J."/>
            <person name="Stajich J.E."/>
            <person name="Wei C."/>
            <person name="Willey D."/>
            <person name="Wilson R.K."/>
            <person name="Durbin R."/>
            <person name="Waterston R.H."/>
        </authorList>
    </citation>
    <scope>NUCLEOTIDE SEQUENCE [LARGE SCALE GENOMIC DNA]</scope>
    <source>
        <strain evidence="3 4">AF16</strain>
    </source>
</reference>
<evidence type="ECO:0000313" key="3">
    <source>
        <dbReference type="EMBL" id="CBX33042.1"/>
    </source>
</evidence>
<dbReference type="RefSeq" id="XP_045100794.1">
    <property type="nucleotide sequence ID" value="XM_045244914.1"/>
</dbReference>
<gene>
    <name evidence="3 5" type="ORF">CBG18752</name>
    <name evidence="3" type="ORF">CBG_18752</name>
</gene>
<protein>
    <submittedName>
        <fullName evidence="3">Protein CBG18752</fullName>
    </submittedName>
</protein>
<dbReference type="InterPro" id="IPR026913">
    <property type="entry name" value="METTL24"/>
</dbReference>
<evidence type="ECO:0000313" key="5">
    <source>
        <dbReference type="WormBase" id="CBG18752"/>
    </source>
</evidence>
<reference evidence="3 4" key="2">
    <citation type="journal article" date="2011" name="PLoS Genet.">
        <title>Caenorhabditis briggsae recombinant inbred line genotypes reveal inter-strain incompatibility and the evolution of recombination.</title>
        <authorList>
            <person name="Ross J.A."/>
            <person name="Koboldt D.C."/>
            <person name="Staisch J.E."/>
            <person name="Chamberlin H.M."/>
            <person name="Gupta B.P."/>
            <person name="Miller R.D."/>
            <person name="Baird S.E."/>
            <person name="Haag E.S."/>
        </authorList>
    </citation>
    <scope>NUCLEOTIDE SEQUENCE [LARGE SCALE GENOMIC DNA]</scope>
    <source>
        <strain evidence="3 4">AF16</strain>
    </source>
</reference>
<feature type="transmembrane region" description="Helical" evidence="1">
    <location>
        <begin position="269"/>
        <end position="288"/>
    </location>
</feature>
<feature type="domain" description="Methyltransferase FkbM" evidence="2">
    <location>
        <begin position="383"/>
        <end position="526"/>
    </location>
</feature>
<dbReference type="CTD" id="8574718"/>
<keyword evidence="4" id="KW-1185">Reference proteome</keyword>
<evidence type="ECO:0000313" key="4">
    <source>
        <dbReference type="Proteomes" id="UP000008549"/>
    </source>
</evidence>
<name>E3CU68_CAEBR</name>
<dbReference type="PANTHER" id="PTHR32026">
    <property type="entry name" value="METHYLTRANSFERASE-LIKE PROTEIN 24"/>
    <property type="match status" value="1"/>
</dbReference>
<dbReference type="Proteomes" id="UP000008549">
    <property type="component" value="Unassembled WGS sequence"/>
</dbReference>
<organism evidence="3 4">
    <name type="scientific">Caenorhabditis briggsae</name>
    <dbReference type="NCBI Taxonomy" id="6238"/>
    <lineage>
        <taxon>Eukaryota</taxon>
        <taxon>Metazoa</taxon>
        <taxon>Ecdysozoa</taxon>
        <taxon>Nematoda</taxon>
        <taxon>Chromadorea</taxon>
        <taxon>Rhabditida</taxon>
        <taxon>Rhabditina</taxon>
        <taxon>Rhabditomorpha</taxon>
        <taxon>Rhabditoidea</taxon>
        <taxon>Rhabditidae</taxon>
        <taxon>Peloderinae</taxon>
        <taxon>Caenorhabditis</taxon>
    </lineage>
</organism>
<dbReference type="Pfam" id="PF05050">
    <property type="entry name" value="Methyltransf_21"/>
    <property type="match status" value="2"/>
</dbReference>
<keyword evidence="1" id="KW-0812">Transmembrane</keyword>
<dbReference type="KEGG" id="cbr:CBG_18752"/>
<dbReference type="GeneID" id="8574718"/>